<gene>
    <name evidence="2" type="ORF">ALEPTO_LOCUS4553</name>
</gene>
<keyword evidence="1" id="KW-0472">Membrane</keyword>
<organism evidence="2 3">
    <name type="scientific">Ambispora leptoticha</name>
    <dbReference type="NCBI Taxonomy" id="144679"/>
    <lineage>
        <taxon>Eukaryota</taxon>
        <taxon>Fungi</taxon>
        <taxon>Fungi incertae sedis</taxon>
        <taxon>Mucoromycota</taxon>
        <taxon>Glomeromycotina</taxon>
        <taxon>Glomeromycetes</taxon>
        <taxon>Archaeosporales</taxon>
        <taxon>Ambisporaceae</taxon>
        <taxon>Ambispora</taxon>
    </lineage>
</organism>
<proteinExistence type="predicted"/>
<comment type="caution">
    <text evidence="2">The sequence shown here is derived from an EMBL/GenBank/DDBJ whole genome shotgun (WGS) entry which is preliminary data.</text>
</comment>
<dbReference type="Proteomes" id="UP000789508">
    <property type="component" value="Unassembled WGS sequence"/>
</dbReference>
<keyword evidence="1" id="KW-0812">Transmembrane</keyword>
<dbReference type="AlphaFoldDB" id="A0A9N9AA28"/>
<evidence type="ECO:0000313" key="3">
    <source>
        <dbReference type="Proteomes" id="UP000789508"/>
    </source>
</evidence>
<feature type="transmembrane region" description="Helical" evidence="1">
    <location>
        <begin position="32"/>
        <end position="52"/>
    </location>
</feature>
<name>A0A9N9AA28_9GLOM</name>
<dbReference type="EMBL" id="CAJVPS010001062">
    <property type="protein sequence ID" value="CAG8522766.1"/>
    <property type="molecule type" value="Genomic_DNA"/>
</dbReference>
<reference evidence="2" key="1">
    <citation type="submission" date="2021-06" db="EMBL/GenBank/DDBJ databases">
        <authorList>
            <person name="Kallberg Y."/>
            <person name="Tangrot J."/>
            <person name="Rosling A."/>
        </authorList>
    </citation>
    <scope>NUCLEOTIDE SEQUENCE</scope>
    <source>
        <strain evidence="2">FL130A</strain>
    </source>
</reference>
<accession>A0A9N9AA28</accession>
<keyword evidence="3" id="KW-1185">Reference proteome</keyword>
<evidence type="ECO:0000313" key="2">
    <source>
        <dbReference type="EMBL" id="CAG8522766.1"/>
    </source>
</evidence>
<evidence type="ECO:0000256" key="1">
    <source>
        <dbReference type="SAM" id="Phobius"/>
    </source>
</evidence>
<protein>
    <submittedName>
        <fullName evidence="2">8345_t:CDS:1</fullName>
    </submittedName>
</protein>
<sequence>MCYPLKSLASESCSYFYFIRNPFTLIKMNVKYLIFALVLLISAVSTLAVPVIPVDGGVRSGPNCYYVYGSYGRCGPIGPIDPPVVAY</sequence>
<keyword evidence="1" id="KW-1133">Transmembrane helix</keyword>